<evidence type="ECO:0008006" key="5">
    <source>
        <dbReference type="Google" id="ProtNLM"/>
    </source>
</evidence>
<protein>
    <recommendedName>
        <fullName evidence="5">PpiC domain-containing protein</fullName>
    </recommendedName>
</protein>
<evidence type="ECO:0000313" key="4">
    <source>
        <dbReference type="Proteomes" id="UP001174909"/>
    </source>
</evidence>
<gene>
    <name evidence="3" type="ORF">GBAR_LOCUS11047</name>
</gene>
<dbReference type="InterPro" id="IPR027304">
    <property type="entry name" value="Trigger_fact/SurA_dom_sf"/>
</dbReference>
<comment type="caution">
    <text evidence="3">The sequence shown here is derived from an EMBL/GenBank/DDBJ whole genome shotgun (WGS) entry which is preliminary data.</text>
</comment>
<evidence type="ECO:0000256" key="2">
    <source>
        <dbReference type="SAM" id="Phobius"/>
    </source>
</evidence>
<feature type="transmembrane region" description="Helical" evidence="2">
    <location>
        <begin position="62"/>
        <end position="83"/>
    </location>
</feature>
<keyword evidence="2" id="KW-0472">Membrane</keyword>
<keyword evidence="2" id="KW-1133">Transmembrane helix</keyword>
<sequence>MLNLTLPWKRSAAEADEPSEQPSRRRPTRNAASRSRRLGTSDADIAQAARNRRRLDSRRQRIAIVVGAVLILVIVGVVLAGVFQQFILPPRVMAGEVRNEQFSMGDLVERIRVLQGINRYQGGQVDFSRIPFQLLTDLLHAEILRQAAPGLGIEITDEQIDDAIKGQFRPEPEPGQDVSDAQLDAEFDNTYTNFLTQVNLTNDTYHRIMEERLHQSSLFGIMLANLPEEAPQVEIQAVTLSLNSTASPEGVRERLVLGQDFASVAREISGSDGYIGWVPEGAFPEFDRYLFGETDIAEDGSETRKPATLELGEISPPIYVDESIFIIQAIGGPETQEVDSRMLFQMASALVEKWKDDQLQRGSEDGWVKINFDSNRYAWVTDQVRLTRPRVTPQPQQ</sequence>
<dbReference type="Proteomes" id="UP001174909">
    <property type="component" value="Unassembled WGS sequence"/>
</dbReference>
<evidence type="ECO:0000256" key="1">
    <source>
        <dbReference type="SAM" id="MobiDB-lite"/>
    </source>
</evidence>
<proteinExistence type="predicted"/>
<feature type="region of interest" description="Disordered" evidence="1">
    <location>
        <begin position="1"/>
        <end position="40"/>
    </location>
</feature>
<reference evidence="3" key="1">
    <citation type="submission" date="2023-03" db="EMBL/GenBank/DDBJ databases">
        <authorList>
            <person name="Steffen K."/>
            <person name="Cardenas P."/>
        </authorList>
    </citation>
    <scope>NUCLEOTIDE SEQUENCE</scope>
</reference>
<dbReference type="AlphaFoldDB" id="A0AA35WLG6"/>
<dbReference type="EMBL" id="CASHTH010001687">
    <property type="protein sequence ID" value="CAI8018252.1"/>
    <property type="molecule type" value="Genomic_DNA"/>
</dbReference>
<keyword evidence="2" id="KW-0812">Transmembrane</keyword>
<accession>A0AA35WLG6</accession>
<dbReference type="Pfam" id="PF13623">
    <property type="entry name" value="SurA_N_2"/>
    <property type="match status" value="1"/>
</dbReference>
<keyword evidence="4" id="KW-1185">Reference proteome</keyword>
<evidence type="ECO:0000313" key="3">
    <source>
        <dbReference type="EMBL" id="CAI8018252.1"/>
    </source>
</evidence>
<name>A0AA35WLG6_GEOBA</name>
<organism evidence="3 4">
    <name type="scientific">Geodia barretti</name>
    <name type="common">Barrett's horny sponge</name>
    <dbReference type="NCBI Taxonomy" id="519541"/>
    <lineage>
        <taxon>Eukaryota</taxon>
        <taxon>Metazoa</taxon>
        <taxon>Porifera</taxon>
        <taxon>Demospongiae</taxon>
        <taxon>Heteroscleromorpha</taxon>
        <taxon>Tetractinellida</taxon>
        <taxon>Astrophorina</taxon>
        <taxon>Geodiidae</taxon>
        <taxon>Geodia</taxon>
    </lineage>
</organism>
<dbReference type="SUPFAM" id="SSF109998">
    <property type="entry name" value="Triger factor/SurA peptide-binding domain-like"/>
    <property type="match status" value="1"/>
</dbReference>